<dbReference type="Gene3D" id="3.30.70.270">
    <property type="match status" value="1"/>
</dbReference>
<dbReference type="CDD" id="cd01948">
    <property type="entry name" value="EAL"/>
    <property type="match status" value="1"/>
</dbReference>
<evidence type="ECO:0000259" key="4">
    <source>
        <dbReference type="PROSITE" id="PS50924"/>
    </source>
</evidence>
<protein>
    <submittedName>
        <fullName evidence="5">Signaling protein YkoW</fullName>
        <ecNumber evidence="5">2.7.3.-</ecNumber>
    </submittedName>
</protein>
<dbReference type="PROSITE" id="PS50887">
    <property type="entry name" value="GGDEF"/>
    <property type="match status" value="1"/>
</dbReference>
<evidence type="ECO:0000313" key="6">
    <source>
        <dbReference type="Proteomes" id="UP000094578"/>
    </source>
</evidence>
<dbReference type="PATRIC" id="fig|1886670.3.peg.3239"/>
<gene>
    <name evidence="5" type="ORF">PTI45_03185</name>
</gene>
<evidence type="ECO:0000313" key="5">
    <source>
        <dbReference type="EMBL" id="ODP27408.1"/>
    </source>
</evidence>
<dbReference type="PANTHER" id="PTHR44757:SF2">
    <property type="entry name" value="BIOFILM ARCHITECTURE MAINTENANCE PROTEIN MBAA"/>
    <property type="match status" value="1"/>
</dbReference>
<sequence length="674" mass="76055">MEHMYIHYNFTIVALSLVISILASYIALNLANKVSQSRGTHKIIWLGSGSFVMGGGIWAMHFVGMLAFHTGVNIRYDVGTTFLSAFASISASFIAFYVTLDSVMRLWKIAVGGAAMGIGIVTMHYTGMAAMEMDAEITYNPFYLMLSVLVALGASYAALFLFRRFRNRPNFSLWKLYSSIVMGFAISGMHYTGMAAAQFHYTHTDSADESMKGQLFLITGVAVVTFLILAVSWAAIFVERHILERMAYSDPLTGLPNRHGLHRYFEKEFKSQKAGAVLFLDLDRFKSINDTLGHDIGDELLVEVARRLKLYMMDQGVVFRLGGDEFLIATNKGMTEEIEQLAEQILEVIKKPYQLGGIELFVTGSIGIALVPQHGYERSFLMRAADTAMYVSKSSGKNKYSIFSEDMNRRQIRRMELENDLRRAFESKQLFIVYQPKWDSLHDRLTGMEALLRWNHPELGMVSPAEFIPVAEETGLIMLITHWMLEETCQQNLTWQTQHHIYVPISVNMSARMFECPKFASNVEKVIQDTGIEARYVELEITESIAMNGIEGTVEQLQYIQQLGVKISLDDFGTGYSSLGILDEIPIDILKIDQIFIRKSDIPSKQAIISTIVAIADNLNLDLVAEGVETQEQVEFLQSKGCYVMQGYYYGRPMTISQMDQWIQASNQKMSLAE</sequence>
<dbReference type="RefSeq" id="WP_083243570.1">
    <property type="nucleotide sequence ID" value="NZ_MDER01000057.1"/>
</dbReference>
<dbReference type="PANTHER" id="PTHR44757">
    <property type="entry name" value="DIGUANYLATE CYCLASE DGCP"/>
    <property type="match status" value="1"/>
</dbReference>
<keyword evidence="1" id="KW-0472">Membrane</keyword>
<organism evidence="5 6">
    <name type="scientific">Paenibacillus nuruki</name>
    <dbReference type="NCBI Taxonomy" id="1886670"/>
    <lineage>
        <taxon>Bacteria</taxon>
        <taxon>Bacillati</taxon>
        <taxon>Bacillota</taxon>
        <taxon>Bacilli</taxon>
        <taxon>Bacillales</taxon>
        <taxon>Paenibacillaceae</taxon>
        <taxon>Paenibacillus</taxon>
    </lineage>
</organism>
<dbReference type="PROSITE" id="PS50883">
    <property type="entry name" value="EAL"/>
    <property type="match status" value="1"/>
</dbReference>
<dbReference type="Proteomes" id="UP000094578">
    <property type="component" value="Unassembled WGS sequence"/>
</dbReference>
<dbReference type="SUPFAM" id="SSF141868">
    <property type="entry name" value="EAL domain-like"/>
    <property type="match status" value="1"/>
</dbReference>
<dbReference type="InterPro" id="IPR001633">
    <property type="entry name" value="EAL_dom"/>
</dbReference>
<dbReference type="SUPFAM" id="SSF55073">
    <property type="entry name" value="Nucleotide cyclase"/>
    <property type="match status" value="1"/>
</dbReference>
<feature type="domain" description="MHYT" evidence="4">
    <location>
        <begin position="8"/>
        <end position="200"/>
    </location>
</feature>
<dbReference type="GO" id="GO:0016020">
    <property type="term" value="C:membrane"/>
    <property type="evidence" value="ECO:0007669"/>
    <property type="project" value="UniProtKB-UniRule"/>
</dbReference>
<dbReference type="GO" id="GO:0016740">
    <property type="term" value="F:transferase activity"/>
    <property type="evidence" value="ECO:0007669"/>
    <property type="project" value="UniProtKB-KW"/>
</dbReference>
<keyword evidence="1" id="KW-1133">Transmembrane helix</keyword>
<keyword evidence="1" id="KW-0812">Transmembrane</keyword>
<dbReference type="SMART" id="SM00052">
    <property type="entry name" value="EAL"/>
    <property type="match status" value="1"/>
</dbReference>
<dbReference type="Pfam" id="PF00990">
    <property type="entry name" value="GGDEF"/>
    <property type="match status" value="1"/>
</dbReference>
<dbReference type="Gene3D" id="3.20.20.450">
    <property type="entry name" value="EAL domain"/>
    <property type="match status" value="1"/>
</dbReference>
<dbReference type="SMART" id="SM00267">
    <property type="entry name" value="GGDEF"/>
    <property type="match status" value="1"/>
</dbReference>
<feature type="transmembrane region" description="Helical" evidence="1">
    <location>
        <begin position="6"/>
        <end position="31"/>
    </location>
</feature>
<feature type="domain" description="GGDEF" evidence="3">
    <location>
        <begin position="273"/>
        <end position="405"/>
    </location>
</feature>
<accession>A0A1E3L0U4</accession>
<feature type="transmembrane region" description="Helical" evidence="1">
    <location>
        <begin position="215"/>
        <end position="238"/>
    </location>
</feature>
<dbReference type="STRING" id="1886670.PTI45_03185"/>
<dbReference type="CDD" id="cd01949">
    <property type="entry name" value="GGDEF"/>
    <property type="match status" value="1"/>
</dbReference>
<feature type="domain" description="EAL" evidence="2">
    <location>
        <begin position="414"/>
        <end position="667"/>
    </location>
</feature>
<evidence type="ECO:0000256" key="1">
    <source>
        <dbReference type="PROSITE-ProRule" id="PRU00244"/>
    </source>
</evidence>
<dbReference type="InterPro" id="IPR000160">
    <property type="entry name" value="GGDEF_dom"/>
</dbReference>
<feature type="transmembrane region" description="Helical" evidence="1">
    <location>
        <begin position="43"/>
        <end position="68"/>
    </location>
</feature>
<dbReference type="Pfam" id="PF03707">
    <property type="entry name" value="MHYT"/>
    <property type="match status" value="3"/>
</dbReference>
<dbReference type="EC" id="2.7.3.-" evidence="5"/>
<keyword evidence="6" id="KW-1185">Reference proteome</keyword>
<proteinExistence type="predicted"/>
<dbReference type="AlphaFoldDB" id="A0A1E3L0U4"/>
<evidence type="ECO:0000259" key="2">
    <source>
        <dbReference type="PROSITE" id="PS50883"/>
    </source>
</evidence>
<name>A0A1E3L0U4_9BACL</name>
<dbReference type="InterPro" id="IPR029787">
    <property type="entry name" value="Nucleotide_cyclase"/>
</dbReference>
<dbReference type="EMBL" id="MDER01000057">
    <property type="protein sequence ID" value="ODP27408.1"/>
    <property type="molecule type" value="Genomic_DNA"/>
</dbReference>
<keyword evidence="5" id="KW-0808">Transferase</keyword>
<dbReference type="Pfam" id="PF00563">
    <property type="entry name" value="EAL"/>
    <property type="match status" value="1"/>
</dbReference>
<dbReference type="InterPro" id="IPR052155">
    <property type="entry name" value="Biofilm_reg_signaling"/>
</dbReference>
<feature type="transmembrane region" description="Helical" evidence="1">
    <location>
        <begin position="80"/>
        <end position="100"/>
    </location>
</feature>
<dbReference type="InterPro" id="IPR035919">
    <property type="entry name" value="EAL_sf"/>
</dbReference>
<evidence type="ECO:0000259" key="3">
    <source>
        <dbReference type="PROSITE" id="PS50887"/>
    </source>
</evidence>
<dbReference type="PROSITE" id="PS50924">
    <property type="entry name" value="MHYT"/>
    <property type="match status" value="1"/>
</dbReference>
<reference evidence="5 6" key="1">
    <citation type="submission" date="2016-08" db="EMBL/GenBank/DDBJ databases">
        <title>Genome sequencing of Paenibacillus sp. TI45-13ar, isolated from Korean traditional nuruk.</title>
        <authorList>
            <person name="Kim S.-J."/>
        </authorList>
    </citation>
    <scope>NUCLEOTIDE SEQUENCE [LARGE SCALE GENOMIC DNA]</scope>
    <source>
        <strain evidence="5 6">TI45-13ar</strain>
    </source>
</reference>
<feature type="transmembrane region" description="Helical" evidence="1">
    <location>
        <begin position="107"/>
        <end position="130"/>
    </location>
</feature>
<feature type="transmembrane region" description="Helical" evidence="1">
    <location>
        <begin position="142"/>
        <end position="162"/>
    </location>
</feature>
<dbReference type="InterPro" id="IPR043128">
    <property type="entry name" value="Rev_trsase/Diguanyl_cyclase"/>
</dbReference>
<feature type="transmembrane region" description="Helical" evidence="1">
    <location>
        <begin position="174"/>
        <end position="195"/>
    </location>
</feature>
<dbReference type="NCBIfam" id="TIGR00254">
    <property type="entry name" value="GGDEF"/>
    <property type="match status" value="1"/>
</dbReference>
<dbReference type="InterPro" id="IPR005330">
    <property type="entry name" value="MHYT_dom"/>
</dbReference>
<comment type="caution">
    <text evidence="5">The sequence shown here is derived from an EMBL/GenBank/DDBJ whole genome shotgun (WGS) entry which is preliminary data.</text>
</comment>